<evidence type="ECO:0000256" key="2">
    <source>
        <dbReference type="ARBA" id="ARBA00022801"/>
    </source>
</evidence>
<dbReference type="Gene3D" id="1.50.10.10">
    <property type="match status" value="1"/>
</dbReference>
<sequence>MANEFSIQEIPFSRSGAWFDLSPVLGLATYADDVHVVSHRNGMHPVLSLVPVAGDNRVATDITADPAVITWSAHDGRITAVFSSPDTVRISGTGIGMRISAAESTLTPFTGTYFFDDPAGGAVFTSYETGHRFRLTVLSGQSSRTGEQELGTADRSIIVGQEGGPWELVLEELTTARTPFKSTTDFADSVAATREDFTRFVNTVAPWRGDRTPAAELASYVIWSATVQPAGFVTRPAVLMSKHWMDKVWSWDHCFNALALAAGAPDLAWDQFQVVFDHQDGQGALPDSITHAEVLHNFVKPPIHGWTLTRLRERLPDGLPDAELAYRQLTAWTSFWLNHRRAPGQRLPHYEHGNDSGWDNSTVFREERLVQSADLAAFLVLQMKELARLATELGEEPTHWAEQADTMLAAMLAELWNGTRFVSRGVTTGAARASASLLDLMPVVLGEHLPREVFDRLCTGIAEHLTSVGLATELPTSPYYQADGYWRGPVWAPATVLIEDGLRRGGAIELADLVSARFRATCEKSGFAENFDALTGEGLRDRAYTWTASAYLILAEDHVDFARRSPG</sequence>
<dbReference type="Proteomes" id="UP000287547">
    <property type="component" value="Unassembled WGS sequence"/>
</dbReference>
<gene>
    <name evidence="5" type="ORF">DMH04_16030</name>
</gene>
<comment type="similarity">
    <text evidence="1">Belongs to the glycosyl hydrolase 63 family.</text>
</comment>
<dbReference type="PANTHER" id="PTHR10412:SF11">
    <property type="entry name" value="MANNOSYL-OLIGOSACCHARIDE GLUCOSIDASE"/>
    <property type="match status" value="1"/>
</dbReference>
<dbReference type="InterPro" id="IPR008928">
    <property type="entry name" value="6-hairpin_glycosidase_sf"/>
</dbReference>
<dbReference type="InterPro" id="IPR004888">
    <property type="entry name" value="Glycoside_hydrolase_63"/>
</dbReference>
<dbReference type="GO" id="GO:0004573">
    <property type="term" value="F:Glc3Man9GlcNAc2 oligosaccharide glucosidase activity"/>
    <property type="evidence" value="ECO:0007669"/>
    <property type="project" value="InterPro"/>
</dbReference>
<dbReference type="PANTHER" id="PTHR10412">
    <property type="entry name" value="MANNOSYL-OLIGOSACCHARIDE GLUCOSIDASE"/>
    <property type="match status" value="1"/>
</dbReference>
<evidence type="ECO:0000313" key="5">
    <source>
        <dbReference type="EMBL" id="RSM85713.1"/>
    </source>
</evidence>
<proteinExistence type="inferred from homology"/>
<dbReference type="InterPro" id="IPR012341">
    <property type="entry name" value="6hp_glycosidase-like_sf"/>
</dbReference>
<name>A0A428ZCB0_KIBAR</name>
<dbReference type="GO" id="GO:0006487">
    <property type="term" value="P:protein N-linked glycosylation"/>
    <property type="evidence" value="ECO:0007669"/>
    <property type="project" value="TreeGrafter"/>
</dbReference>
<feature type="domain" description="Mannosylglycerate hydrolase MGH1-like glycoside hydrolase" evidence="4">
    <location>
        <begin position="247"/>
        <end position="547"/>
    </location>
</feature>
<reference evidence="5 6" key="1">
    <citation type="submission" date="2018-05" db="EMBL/GenBank/DDBJ databases">
        <title>Evolution of GPA BGCs.</title>
        <authorList>
            <person name="Waglechner N."/>
            <person name="Wright G.D."/>
        </authorList>
    </citation>
    <scope>NUCLEOTIDE SEQUENCE [LARGE SCALE GENOMIC DNA]</scope>
    <source>
        <strain evidence="5 6">A82846</strain>
    </source>
</reference>
<evidence type="ECO:0000256" key="1">
    <source>
        <dbReference type="ARBA" id="ARBA00010833"/>
    </source>
</evidence>
<evidence type="ECO:0000259" key="4">
    <source>
        <dbReference type="Pfam" id="PF22422"/>
    </source>
</evidence>
<dbReference type="OrthoDB" id="9798687at2"/>
<evidence type="ECO:0000313" key="6">
    <source>
        <dbReference type="Proteomes" id="UP000287547"/>
    </source>
</evidence>
<dbReference type="RefSeq" id="WP_037267863.1">
    <property type="nucleotide sequence ID" value="NZ_QHKI01000011.1"/>
</dbReference>
<dbReference type="InterPro" id="IPR054491">
    <property type="entry name" value="MGH1-like_GH"/>
</dbReference>
<accession>A0A428ZCB0</accession>
<dbReference type="GO" id="GO:0009311">
    <property type="term" value="P:oligosaccharide metabolic process"/>
    <property type="evidence" value="ECO:0007669"/>
    <property type="project" value="InterPro"/>
</dbReference>
<organism evidence="5 6">
    <name type="scientific">Kibdelosporangium aridum</name>
    <dbReference type="NCBI Taxonomy" id="2030"/>
    <lineage>
        <taxon>Bacteria</taxon>
        <taxon>Bacillati</taxon>
        <taxon>Actinomycetota</taxon>
        <taxon>Actinomycetes</taxon>
        <taxon>Pseudonocardiales</taxon>
        <taxon>Pseudonocardiaceae</taxon>
        <taxon>Kibdelosporangium</taxon>
    </lineage>
</organism>
<comment type="caution">
    <text evidence="5">The sequence shown here is derived from an EMBL/GenBank/DDBJ whole genome shotgun (WGS) entry which is preliminary data.</text>
</comment>
<dbReference type="EMBL" id="QHKI01000011">
    <property type="protein sequence ID" value="RSM85713.1"/>
    <property type="molecule type" value="Genomic_DNA"/>
</dbReference>
<keyword evidence="2" id="KW-0378">Hydrolase</keyword>
<dbReference type="AlphaFoldDB" id="A0A428ZCB0"/>
<evidence type="ECO:0000256" key="3">
    <source>
        <dbReference type="ARBA" id="ARBA00023295"/>
    </source>
</evidence>
<keyword evidence="3" id="KW-0326">Glycosidase</keyword>
<dbReference type="SUPFAM" id="SSF48208">
    <property type="entry name" value="Six-hairpin glycosidases"/>
    <property type="match status" value="1"/>
</dbReference>
<dbReference type="Pfam" id="PF22422">
    <property type="entry name" value="MGH1-like_GH"/>
    <property type="match status" value="1"/>
</dbReference>
<protein>
    <submittedName>
        <fullName evidence="5">Glycogen debranching protein</fullName>
    </submittedName>
</protein>